<dbReference type="HOGENOM" id="CLU_009318_0_0_11"/>
<keyword evidence="1" id="KW-0732">Signal</keyword>
<dbReference type="Gene3D" id="2.130.10.10">
    <property type="entry name" value="YVTN repeat-like/Quinoprotein amine dehydrogenase"/>
    <property type="match status" value="2"/>
</dbReference>
<dbReference type="InterPro" id="IPR015943">
    <property type="entry name" value="WD40/YVTN_repeat-like_dom_sf"/>
</dbReference>
<evidence type="ECO:0000256" key="1">
    <source>
        <dbReference type="SAM" id="SignalP"/>
    </source>
</evidence>
<dbReference type="InterPro" id="IPR051200">
    <property type="entry name" value="Host-pathogen_enzymatic-act"/>
</dbReference>
<dbReference type="Proteomes" id="UP000062973">
    <property type="component" value="Chromosome"/>
</dbReference>
<dbReference type="PANTHER" id="PTHR47197:SF3">
    <property type="entry name" value="DIHYDRO-HEME D1 DEHYDROGENASE"/>
    <property type="match status" value="1"/>
</dbReference>
<proteinExistence type="predicted"/>
<dbReference type="InterPro" id="IPR011048">
    <property type="entry name" value="Haem_d1_sf"/>
</dbReference>
<reference evidence="2 3" key="1">
    <citation type="submission" date="2014-07" db="EMBL/GenBank/DDBJ databases">
        <title>Whole Genome Sequence of the Amycolatopsis methanolica 239.</title>
        <authorList>
            <person name="Tang B."/>
        </authorList>
    </citation>
    <scope>NUCLEOTIDE SEQUENCE [LARGE SCALE GENOMIC DNA]</scope>
    <source>
        <strain evidence="2 3">239</strain>
    </source>
</reference>
<dbReference type="RefSeq" id="WP_017986501.1">
    <property type="nucleotide sequence ID" value="NZ_AQUL01000001.1"/>
</dbReference>
<dbReference type="eggNOG" id="COG3391">
    <property type="taxonomic scope" value="Bacteria"/>
</dbReference>
<accession>A0A076MNY5</accession>
<protein>
    <submittedName>
        <fullName evidence="2">Uncharacterized protein</fullName>
    </submittedName>
</protein>
<evidence type="ECO:0000313" key="3">
    <source>
        <dbReference type="Proteomes" id="UP000062973"/>
    </source>
</evidence>
<evidence type="ECO:0000313" key="2">
    <source>
        <dbReference type="EMBL" id="AIJ20636.1"/>
    </source>
</evidence>
<dbReference type="STRING" id="1068978.AMETH_0544"/>
<feature type="signal peptide" evidence="1">
    <location>
        <begin position="1"/>
        <end position="29"/>
    </location>
</feature>
<dbReference type="KEGG" id="amq:AMETH_0544"/>
<organism evidence="2 3">
    <name type="scientific">Amycolatopsis methanolica 239</name>
    <dbReference type="NCBI Taxonomy" id="1068978"/>
    <lineage>
        <taxon>Bacteria</taxon>
        <taxon>Bacillati</taxon>
        <taxon>Actinomycetota</taxon>
        <taxon>Actinomycetes</taxon>
        <taxon>Pseudonocardiales</taxon>
        <taxon>Pseudonocardiaceae</taxon>
        <taxon>Amycolatopsis</taxon>
        <taxon>Amycolatopsis methanolica group</taxon>
    </lineage>
</organism>
<gene>
    <name evidence="2" type="ORF">AMETH_0544</name>
</gene>
<dbReference type="SUPFAM" id="SSF51004">
    <property type="entry name" value="C-terminal (heme d1) domain of cytochrome cd1-nitrite reductase"/>
    <property type="match status" value="1"/>
</dbReference>
<dbReference type="AlphaFoldDB" id="A0A076MNY5"/>
<dbReference type="PATRIC" id="fig|1068978.7.peg.570"/>
<dbReference type="PANTHER" id="PTHR47197">
    <property type="entry name" value="PROTEIN NIRF"/>
    <property type="match status" value="1"/>
</dbReference>
<dbReference type="EMBL" id="CP009110">
    <property type="protein sequence ID" value="AIJ20636.1"/>
    <property type="molecule type" value="Genomic_DNA"/>
</dbReference>
<keyword evidence="3" id="KW-1185">Reference proteome</keyword>
<name>A0A076MNY5_AMYME</name>
<sequence>MGAAEVSRRTVFGLVTTAALLGLPSPAHAAPLLTSIPVGRRPQAVAVNPVTGVCHVANTADRTVSVIDRGRTMAAVPAGGAPADLAVDERTGLVYVANRTPGTTAVLDGGRVTNVVASGPGPAALALDPDTYRLYVASGEAGAVRVLDLFGGALAATIEAPGRGFSSAAIDGRTGYFASLHTGTIEVLDLDTSRFTASIPVGDGPAGLAVHHGTGTVYVANSGIHHLSVVDGAQTRTILLRSEASSVAVHQATHTVYANGGPDGLVRIDGTRGEITGELALGINPGQVAVDQRTGAVHVTDPLHDRLHVITGF</sequence>
<feature type="chain" id="PRO_5001715390" evidence="1">
    <location>
        <begin position="30"/>
        <end position="313"/>
    </location>
</feature>
<dbReference type="OrthoDB" id="3612473at2"/>